<name>A0A7M7KGF8_VARDE</name>
<evidence type="ECO:0008006" key="3">
    <source>
        <dbReference type="Google" id="ProtNLM"/>
    </source>
</evidence>
<reference evidence="1" key="1">
    <citation type="submission" date="2021-01" db="UniProtKB">
        <authorList>
            <consortium name="EnsemblMetazoa"/>
        </authorList>
    </citation>
    <scope>IDENTIFICATION</scope>
</reference>
<proteinExistence type="predicted"/>
<evidence type="ECO:0000313" key="2">
    <source>
        <dbReference type="Proteomes" id="UP000594260"/>
    </source>
</evidence>
<dbReference type="InterPro" id="IPR037689">
    <property type="entry name" value="BAG2"/>
</dbReference>
<dbReference type="OMA" id="NFRIARP"/>
<dbReference type="GO" id="GO:0000774">
    <property type="term" value="F:adenyl-nucleotide exchange factor activity"/>
    <property type="evidence" value="ECO:0007669"/>
    <property type="project" value="InterPro"/>
</dbReference>
<dbReference type="GeneID" id="111250155"/>
<dbReference type="GO" id="GO:0050821">
    <property type="term" value="P:protein stabilization"/>
    <property type="evidence" value="ECO:0007669"/>
    <property type="project" value="TreeGrafter"/>
</dbReference>
<evidence type="ECO:0000313" key="1">
    <source>
        <dbReference type="EnsemblMetazoa" id="XP_022660670"/>
    </source>
</evidence>
<organism evidence="1 2">
    <name type="scientific">Varroa destructor</name>
    <name type="common">Honeybee mite</name>
    <dbReference type="NCBI Taxonomy" id="109461"/>
    <lineage>
        <taxon>Eukaryota</taxon>
        <taxon>Metazoa</taxon>
        <taxon>Ecdysozoa</taxon>
        <taxon>Arthropoda</taxon>
        <taxon>Chelicerata</taxon>
        <taxon>Arachnida</taxon>
        <taxon>Acari</taxon>
        <taxon>Parasitiformes</taxon>
        <taxon>Mesostigmata</taxon>
        <taxon>Gamasina</taxon>
        <taxon>Dermanyssoidea</taxon>
        <taxon>Varroidae</taxon>
        <taxon>Varroa</taxon>
    </lineage>
</organism>
<dbReference type="PANTHER" id="PTHR12334">
    <property type="entry name" value="BAG FAMILY MOLECULAR CHAPERONE REGULATOR 2"/>
    <property type="match status" value="1"/>
</dbReference>
<dbReference type="PANTHER" id="PTHR12334:SF6">
    <property type="entry name" value="BAG FAMILY MOLECULAR CHAPERONE REGULATOR 2"/>
    <property type="match status" value="1"/>
</dbReference>
<keyword evidence="2" id="KW-1185">Reference proteome</keyword>
<dbReference type="EnsemblMetazoa" id="XM_022804935">
    <property type="protein sequence ID" value="XP_022660670"/>
    <property type="gene ID" value="LOC111250155"/>
</dbReference>
<dbReference type="AlphaFoldDB" id="A0A7M7KGF8"/>
<dbReference type="GO" id="GO:0051087">
    <property type="term" value="F:protein-folding chaperone binding"/>
    <property type="evidence" value="ECO:0007669"/>
    <property type="project" value="InterPro"/>
</dbReference>
<sequence>MSSGRLVELLDSIERRVEIMRSAVQALEVEKDTLVEVLQNFSDSPELQMLSESEQEDLLFRRSGLLKRATTVDVTLLTPRTEQQVEALRVVTEVVDKLLTSFHDDTTRELCEMYLNACLSEATGPIDHKFQSKIIECAVDDQKKIRKKLQNILTQINALQAGGPMDQSVKKQQARTTRCHLEQANEDPSHCHPGSPS</sequence>
<protein>
    <recommendedName>
        <fullName evidence="3">BAG family molecular chaperone regulator 2</fullName>
    </recommendedName>
</protein>
<dbReference type="KEGG" id="vde:111250155"/>
<accession>A0A7M7KGF8</accession>
<dbReference type="FunCoup" id="A0A7M7KGF8">
    <property type="interactions" value="323"/>
</dbReference>
<dbReference type="OrthoDB" id="6284251at2759"/>
<dbReference type="Gene3D" id="1.20.58.890">
    <property type="match status" value="1"/>
</dbReference>
<dbReference type="RefSeq" id="XP_022660670.1">
    <property type="nucleotide sequence ID" value="XM_022804935.1"/>
</dbReference>
<dbReference type="InParanoid" id="A0A7M7KGF8"/>
<dbReference type="Proteomes" id="UP000594260">
    <property type="component" value="Unplaced"/>
</dbReference>